<dbReference type="RefSeq" id="WP_198304939.1">
    <property type="nucleotide sequence ID" value="NZ_BAAAKB010000001.1"/>
</dbReference>
<gene>
    <name evidence="1" type="ORF">CGLAU_11805</name>
</gene>
<dbReference type="AlphaFoldDB" id="A0A1Q2HZL2"/>
<sequence length="48" mass="5235">MDLGALLEPIQKFFGEGIGKLIADFASLLYQLLYPSNAEAAQPIEIPK</sequence>
<dbReference type="KEGG" id="cgv:CGLAU_11805"/>
<protein>
    <submittedName>
        <fullName evidence="1">Uncharacterized protein</fullName>
    </submittedName>
</protein>
<proteinExistence type="predicted"/>
<name>A0A1Q2HZL2_9CORY</name>
<reference evidence="1 2" key="1">
    <citation type="submission" date="2016-12" db="EMBL/GenBank/DDBJ databases">
        <authorList>
            <person name="Song W.-J."/>
            <person name="Kurnit D.M."/>
        </authorList>
    </citation>
    <scope>NUCLEOTIDE SEQUENCE [LARGE SCALE GENOMIC DNA]</scope>
    <source>
        <strain evidence="1 2">DSM 30827</strain>
    </source>
</reference>
<organism evidence="1 2">
    <name type="scientific">Corynebacterium glaucum</name>
    <dbReference type="NCBI Taxonomy" id="187491"/>
    <lineage>
        <taxon>Bacteria</taxon>
        <taxon>Bacillati</taxon>
        <taxon>Actinomycetota</taxon>
        <taxon>Actinomycetes</taxon>
        <taxon>Mycobacteriales</taxon>
        <taxon>Corynebacteriaceae</taxon>
        <taxon>Corynebacterium</taxon>
    </lineage>
</organism>
<dbReference type="EMBL" id="CP019688">
    <property type="protein sequence ID" value="AQQ16292.1"/>
    <property type="molecule type" value="Genomic_DNA"/>
</dbReference>
<keyword evidence="2" id="KW-1185">Reference proteome</keyword>
<evidence type="ECO:0000313" key="1">
    <source>
        <dbReference type="EMBL" id="AQQ16292.1"/>
    </source>
</evidence>
<dbReference type="Proteomes" id="UP000217209">
    <property type="component" value="Chromosome"/>
</dbReference>
<accession>A0A1Q2HZL2</accession>
<evidence type="ECO:0000313" key="2">
    <source>
        <dbReference type="Proteomes" id="UP000217209"/>
    </source>
</evidence>